<sequence length="76" mass="8186">MNQVSDKICVYFEEFNRGHNAFEPDLLAPHVSDSLVGTGPGGAIQVVSKEDYLTGTAKSEAYLHSLGSQFVKTVPS</sequence>
<keyword evidence="2" id="KW-1185">Reference proteome</keyword>
<dbReference type="AlphaFoldDB" id="A0A3S0TS37"/>
<protein>
    <submittedName>
        <fullName evidence="1">Uncharacterized protein</fullName>
    </submittedName>
</protein>
<dbReference type="EMBL" id="RYZZ01000032">
    <property type="protein sequence ID" value="RUQ26927.1"/>
    <property type="molecule type" value="Genomic_DNA"/>
</dbReference>
<accession>A0A3S0TS37</accession>
<evidence type="ECO:0000313" key="1">
    <source>
        <dbReference type="EMBL" id="RUQ26927.1"/>
    </source>
</evidence>
<reference evidence="1 2" key="1">
    <citation type="submission" date="2018-12" db="EMBL/GenBank/DDBJ databases">
        <title>Bacillus chawlae sp. nov., Bacillus glennii sp. nov., and Bacillus saganii sp. nov. Isolated from the Vehicle Assembly Building at Kennedy Space Center where the Viking Spacecraft were Assembled.</title>
        <authorList>
            <person name="Seuylemezian A."/>
            <person name="Vaishampayan P."/>
        </authorList>
    </citation>
    <scope>NUCLEOTIDE SEQUENCE [LARGE SCALE GENOMIC DNA]</scope>
    <source>
        <strain evidence="1 2">L5</strain>
    </source>
</reference>
<name>A0A3S0TS37_9BACI</name>
<proteinExistence type="predicted"/>
<evidence type="ECO:0000313" key="2">
    <source>
        <dbReference type="Proteomes" id="UP000267430"/>
    </source>
</evidence>
<dbReference type="OrthoDB" id="2851305at2"/>
<comment type="caution">
    <text evidence="1">The sequence shown here is derived from an EMBL/GenBank/DDBJ whole genome shotgun (WGS) entry which is preliminary data.</text>
</comment>
<dbReference type="Proteomes" id="UP000267430">
    <property type="component" value="Unassembled WGS sequence"/>
</dbReference>
<gene>
    <name evidence="1" type="ORF">ELQ35_17885</name>
</gene>
<dbReference type="RefSeq" id="WP_126866571.1">
    <property type="nucleotide sequence ID" value="NZ_JAUSTX010000031.1"/>
</dbReference>
<organism evidence="1 2">
    <name type="scientific">Peribacillus cavernae</name>
    <dbReference type="NCBI Taxonomy" id="1674310"/>
    <lineage>
        <taxon>Bacteria</taxon>
        <taxon>Bacillati</taxon>
        <taxon>Bacillota</taxon>
        <taxon>Bacilli</taxon>
        <taxon>Bacillales</taxon>
        <taxon>Bacillaceae</taxon>
        <taxon>Peribacillus</taxon>
    </lineage>
</organism>